<feature type="compositionally biased region" description="Pro residues" evidence="2">
    <location>
        <begin position="324"/>
        <end position="333"/>
    </location>
</feature>
<sequence length="601" mass="68719">MSIFCTQCGHKRRGTDRYCGHCQTEFLASTEESSGTEEATDKKSQKKKKSRSTITNKRGDDDTGFEDITPKGVTQIGWWSKTKQEVDHEQRRREDEQREKEKEKGKRRPVIDAALRDMEDDDLSISSGKKKRKSSLASSRLQVKTMAEARAARKSSAKEASQLKREKEGPSSGFGHDPANAVPSPFVSWELTHFCCPPGKTAFKKPPISQQPFNLDLNESFSDITEWIEKRLEESDIWADMMSAQDLVLDKSQPPMIGYVPKGRVASRVPNFPIPRGQTRTFKEYLDHVYSTCEDVKKEKPRLALMWYAKYPSESDVEEESLPPARPESPQKPGPIDLTNLPDTDDLSSEIEDPFEEFYNQENDSGQELRERQVQSNHLGFTHLPSRKRSKSPAPIHGESSLAVVDDDDDDNDDDELNPNNTVKLVLEEQFKQLAQERKDLLEMRDNFLNEFSEINSRENRVIEDEERLNDNLVKYQKDVAELRKSEEDCVRERQEHMEAKERAEAKAVEVDLQRNVELKSLRDVIETKDAEIADLQDKLEKANIDLRALTQELNMSLFKHQQRDVAEQTRGESSGSTNVPSNITKSSLRSAKRGRRGARS</sequence>
<dbReference type="EMBL" id="KZ613487">
    <property type="protein sequence ID" value="PMD19855.1"/>
    <property type="molecule type" value="Genomic_DNA"/>
</dbReference>
<gene>
    <name evidence="3" type="ORF">NA56DRAFT_705087</name>
</gene>
<feature type="compositionally biased region" description="Acidic residues" evidence="2">
    <location>
        <begin position="405"/>
        <end position="417"/>
    </location>
</feature>
<accession>A0A2J6Q0P3</accession>
<name>A0A2J6Q0P3_9HELO</name>
<dbReference type="AlphaFoldDB" id="A0A2J6Q0P3"/>
<feature type="compositionally biased region" description="Basic and acidic residues" evidence="2">
    <location>
        <begin position="82"/>
        <end position="104"/>
    </location>
</feature>
<feature type="compositionally biased region" description="Basic and acidic residues" evidence="2">
    <location>
        <begin position="562"/>
        <end position="571"/>
    </location>
</feature>
<evidence type="ECO:0000256" key="1">
    <source>
        <dbReference type="SAM" id="Coils"/>
    </source>
</evidence>
<evidence type="ECO:0000313" key="4">
    <source>
        <dbReference type="Proteomes" id="UP000235672"/>
    </source>
</evidence>
<evidence type="ECO:0000256" key="2">
    <source>
        <dbReference type="SAM" id="MobiDB-lite"/>
    </source>
</evidence>
<dbReference type="PANTHER" id="PTHR45615:SF80">
    <property type="entry name" value="GRIP DOMAIN-CONTAINING PROTEIN"/>
    <property type="match status" value="1"/>
</dbReference>
<feature type="region of interest" description="Disordered" evidence="2">
    <location>
        <begin position="29"/>
        <end position="179"/>
    </location>
</feature>
<feature type="region of interest" description="Disordered" evidence="2">
    <location>
        <begin position="314"/>
        <end position="349"/>
    </location>
</feature>
<keyword evidence="1" id="KW-0175">Coiled coil</keyword>
<feature type="compositionally biased region" description="Polar residues" evidence="2">
    <location>
        <begin position="572"/>
        <end position="585"/>
    </location>
</feature>
<dbReference type="PANTHER" id="PTHR45615">
    <property type="entry name" value="MYOSIN HEAVY CHAIN, NON-MUSCLE"/>
    <property type="match status" value="1"/>
</dbReference>
<dbReference type="Proteomes" id="UP000235672">
    <property type="component" value="Unassembled WGS sequence"/>
</dbReference>
<organism evidence="3 4">
    <name type="scientific">Hyaloscypha hepaticicola</name>
    <dbReference type="NCBI Taxonomy" id="2082293"/>
    <lineage>
        <taxon>Eukaryota</taxon>
        <taxon>Fungi</taxon>
        <taxon>Dikarya</taxon>
        <taxon>Ascomycota</taxon>
        <taxon>Pezizomycotina</taxon>
        <taxon>Leotiomycetes</taxon>
        <taxon>Helotiales</taxon>
        <taxon>Hyaloscyphaceae</taxon>
        <taxon>Hyaloscypha</taxon>
    </lineage>
</organism>
<keyword evidence="4" id="KW-1185">Reference proteome</keyword>
<proteinExistence type="predicted"/>
<feature type="region of interest" description="Disordered" evidence="2">
    <location>
        <begin position="379"/>
        <end position="420"/>
    </location>
</feature>
<reference evidence="3 4" key="1">
    <citation type="submission" date="2016-05" db="EMBL/GenBank/DDBJ databases">
        <title>A degradative enzymes factory behind the ericoid mycorrhizal symbiosis.</title>
        <authorList>
            <consortium name="DOE Joint Genome Institute"/>
            <person name="Martino E."/>
            <person name="Morin E."/>
            <person name="Grelet G."/>
            <person name="Kuo A."/>
            <person name="Kohler A."/>
            <person name="Daghino S."/>
            <person name="Barry K."/>
            <person name="Choi C."/>
            <person name="Cichocki N."/>
            <person name="Clum A."/>
            <person name="Copeland A."/>
            <person name="Hainaut M."/>
            <person name="Haridas S."/>
            <person name="Labutti K."/>
            <person name="Lindquist E."/>
            <person name="Lipzen A."/>
            <person name="Khouja H.-R."/>
            <person name="Murat C."/>
            <person name="Ohm R."/>
            <person name="Olson A."/>
            <person name="Spatafora J."/>
            <person name="Veneault-Fourrey C."/>
            <person name="Henrissat B."/>
            <person name="Grigoriev I."/>
            <person name="Martin F."/>
            <person name="Perotto S."/>
        </authorList>
    </citation>
    <scope>NUCLEOTIDE SEQUENCE [LARGE SCALE GENOMIC DNA]</scope>
    <source>
        <strain evidence="3 4">UAMH 7357</strain>
    </source>
</reference>
<feature type="compositionally biased region" description="Basic residues" evidence="2">
    <location>
        <begin position="591"/>
        <end position="601"/>
    </location>
</feature>
<feature type="region of interest" description="Disordered" evidence="2">
    <location>
        <begin position="562"/>
        <end position="601"/>
    </location>
</feature>
<protein>
    <submittedName>
        <fullName evidence="3">Uncharacterized protein</fullName>
    </submittedName>
</protein>
<feature type="coiled-coil region" evidence="1">
    <location>
        <begin position="424"/>
        <end position="553"/>
    </location>
</feature>
<evidence type="ECO:0000313" key="3">
    <source>
        <dbReference type="EMBL" id="PMD19855.1"/>
    </source>
</evidence>